<reference evidence="4" key="2">
    <citation type="journal article" date="2014" name="Genetics">
        <title>Maintaining two mating types: Structure of the mating type locus and its role in heterokaryosis in Podospora anserina.</title>
        <authorList>
            <person name="Grognet P."/>
            <person name="Bidard F."/>
            <person name="Kuchly C."/>
            <person name="Tong L.C.H."/>
            <person name="Coppin E."/>
            <person name="Benkhali J.A."/>
            <person name="Couloux A."/>
            <person name="Wincker P."/>
            <person name="Debuchy R."/>
            <person name="Silar P."/>
        </authorList>
    </citation>
    <scope>GENOME REANNOTATION</scope>
    <source>
        <strain evidence="4">S / ATCC MYA-4624 / DSM 980 / FGSC 10383</strain>
    </source>
</reference>
<keyword evidence="2" id="KW-0472">Membrane</keyword>
<keyword evidence="4" id="KW-1185">Reference proteome</keyword>
<reference evidence="3 4" key="1">
    <citation type="journal article" date="2008" name="Genome Biol.">
        <title>The genome sequence of the model ascomycete fungus Podospora anserina.</title>
        <authorList>
            <person name="Espagne E."/>
            <person name="Lespinet O."/>
            <person name="Malagnac F."/>
            <person name="Da Silva C."/>
            <person name="Jaillon O."/>
            <person name="Porcel B.M."/>
            <person name="Couloux A."/>
            <person name="Aury J.-M."/>
            <person name="Segurens B."/>
            <person name="Poulain J."/>
            <person name="Anthouard V."/>
            <person name="Grossetete S."/>
            <person name="Khalili H."/>
            <person name="Coppin E."/>
            <person name="Dequard-Chablat M."/>
            <person name="Picard M."/>
            <person name="Contamine V."/>
            <person name="Arnaise S."/>
            <person name="Bourdais A."/>
            <person name="Berteaux-Lecellier V."/>
            <person name="Gautheret D."/>
            <person name="de Vries R.P."/>
            <person name="Battaglia E."/>
            <person name="Coutinho P.M."/>
            <person name="Danchin E.G.J."/>
            <person name="Henrissat B."/>
            <person name="El Khoury R."/>
            <person name="Sainsard-Chanet A."/>
            <person name="Boivin A."/>
            <person name="Pinan-Lucarre B."/>
            <person name="Sellem C.H."/>
            <person name="Debuchy R."/>
            <person name="Wincker P."/>
            <person name="Weissenbach J."/>
            <person name="Silar P."/>
        </authorList>
    </citation>
    <scope>NUCLEOTIDE SEQUENCE [LARGE SCALE GENOMIC DNA]</scope>
    <source>
        <strain evidence="4">S / ATCC MYA-4624 / DSM 980 / FGSC 10383</strain>
    </source>
</reference>
<name>A0A090CK19_PODAN</name>
<evidence type="ECO:0000256" key="1">
    <source>
        <dbReference type="SAM" id="MobiDB-lite"/>
    </source>
</evidence>
<dbReference type="EMBL" id="FO904939">
    <property type="protein sequence ID" value="CDP28826.1"/>
    <property type="molecule type" value="Genomic_DNA"/>
</dbReference>
<accession>A0A090CK19</accession>
<dbReference type="STRING" id="515849.A0A090CK19"/>
<evidence type="ECO:0000313" key="3">
    <source>
        <dbReference type="EMBL" id="CDP28826.1"/>
    </source>
</evidence>
<sequence length="295" mass="32654">MGRPEDLPEVVPKPPTPLPEVIADSGPQVISNYYVGDPQRVYAQYKYPADYDDAPKLPFEPPTPTADVYRQNQDRQPLWPQSASGMPMGALSPNSSVPWEPVSPVGKEELYVGPHLKDEKKKTCGLGKRTFTMVLVAVIVLIGAAVGGGVAGVMRAKHGESSPPKTTTPATNRTSSEPAASSLDDETPNVGFMLQAWEEPQYTGDKTRVYTEEGFYDFPFMAWSYVWFPNKTDCCLTFCASPTNHTPTGWWCDHRRRPKTDKSFGRVNIWCGRGSNTSNQRKCNETQAGGEWDKS</sequence>
<dbReference type="InParanoid" id="A0A090CK19"/>
<feature type="transmembrane region" description="Helical" evidence="2">
    <location>
        <begin position="130"/>
        <end position="154"/>
    </location>
</feature>
<evidence type="ECO:0000313" key="4">
    <source>
        <dbReference type="Proteomes" id="UP000001197"/>
    </source>
</evidence>
<feature type="compositionally biased region" description="Polar residues" evidence="1">
    <location>
        <begin position="163"/>
        <end position="179"/>
    </location>
</feature>
<feature type="region of interest" description="Disordered" evidence="1">
    <location>
        <begin position="1"/>
        <end position="24"/>
    </location>
</feature>
<organism evidence="3 4">
    <name type="scientific">Podospora anserina (strain S / ATCC MYA-4624 / DSM 980 / FGSC 10383)</name>
    <name type="common">Pleurage anserina</name>
    <dbReference type="NCBI Taxonomy" id="515849"/>
    <lineage>
        <taxon>Eukaryota</taxon>
        <taxon>Fungi</taxon>
        <taxon>Dikarya</taxon>
        <taxon>Ascomycota</taxon>
        <taxon>Pezizomycotina</taxon>
        <taxon>Sordariomycetes</taxon>
        <taxon>Sordariomycetidae</taxon>
        <taxon>Sordariales</taxon>
        <taxon>Podosporaceae</taxon>
        <taxon>Podospora</taxon>
        <taxon>Podospora anserina</taxon>
    </lineage>
</organism>
<dbReference type="AlphaFoldDB" id="A0A090CK19"/>
<protein>
    <submittedName>
        <fullName evidence="3">Uncharacterized protein</fullName>
    </submittedName>
</protein>
<feature type="region of interest" description="Disordered" evidence="1">
    <location>
        <begin position="155"/>
        <end position="187"/>
    </location>
</feature>
<keyword evidence="2" id="KW-1133">Transmembrane helix</keyword>
<proteinExistence type="predicted"/>
<keyword evidence="2" id="KW-0812">Transmembrane</keyword>
<dbReference type="eggNOG" id="ENOG502SXHQ">
    <property type="taxonomic scope" value="Eukaryota"/>
</dbReference>
<evidence type="ECO:0000256" key="2">
    <source>
        <dbReference type="SAM" id="Phobius"/>
    </source>
</evidence>
<dbReference type="Proteomes" id="UP000001197">
    <property type="component" value="Chromosome 4"/>
</dbReference>